<keyword evidence="2" id="KW-1185">Reference proteome</keyword>
<dbReference type="InParanoid" id="A0A0C3G636"/>
<dbReference type="AlphaFoldDB" id="A0A0C3G636"/>
<gene>
    <name evidence="1" type="ORF">PILCRDRAFT_810973</name>
</gene>
<evidence type="ECO:0000313" key="2">
    <source>
        <dbReference type="Proteomes" id="UP000054166"/>
    </source>
</evidence>
<sequence>MSFYFKLSQFIRRLMAGLTNHLSGTSDGDFGTVITVKREANELRARFPSHLADLASRFHVLQPKETTITSQQAGGHGSCCDVEEYKVHLSVRLGKEDAEATEKELTLSLCKWSIAHIYVSGDAGSETVSAFIRYGTESAEASVSEYADPRIEMLEASHGGVKKLLTSLLDELGCVNDVNEIEMFKLVMGDGLEAIMDIELQKGYPSLTKVIMEQLDFD</sequence>
<name>A0A0C3G636_PILCF</name>
<reference evidence="2" key="2">
    <citation type="submission" date="2015-01" db="EMBL/GenBank/DDBJ databases">
        <title>Evolutionary Origins and Diversification of the Mycorrhizal Mutualists.</title>
        <authorList>
            <consortium name="DOE Joint Genome Institute"/>
            <consortium name="Mycorrhizal Genomics Consortium"/>
            <person name="Kohler A."/>
            <person name="Kuo A."/>
            <person name="Nagy L.G."/>
            <person name="Floudas D."/>
            <person name="Copeland A."/>
            <person name="Barry K.W."/>
            <person name="Cichocki N."/>
            <person name="Veneault-Fourrey C."/>
            <person name="LaButti K."/>
            <person name="Lindquist E.A."/>
            <person name="Lipzen A."/>
            <person name="Lundell T."/>
            <person name="Morin E."/>
            <person name="Murat C."/>
            <person name="Riley R."/>
            <person name="Ohm R."/>
            <person name="Sun H."/>
            <person name="Tunlid A."/>
            <person name="Henrissat B."/>
            <person name="Grigoriev I.V."/>
            <person name="Hibbett D.S."/>
            <person name="Martin F."/>
        </authorList>
    </citation>
    <scope>NUCLEOTIDE SEQUENCE [LARGE SCALE GENOMIC DNA]</scope>
    <source>
        <strain evidence="2">F 1598</strain>
    </source>
</reference>
<evidence type="ECO:0000313" key="1">
    <source>
        <dbReference type="EMBL" id="KIM91690.1"/>
    </source>
</evidence>
<accession>A0A0C3G636</accession>
<proteinExistence type="predicted"/>
<dbReference type="HOGENOM" id="CLU_1337955_0_0_1"/>
<organism evidence="1 2">
    <name type="scientific">Piloderma croceum (strain F 1598)</name>
    <dbReference type="NCBI Taxonomy" id="765440"/>
    <lineage>
        <taxon>Eukaryota</taxon>
        <taxon>Fungi</taxon>
        <taxon>Dikarya</taxon>
        <taxon>Basidiomycota</taxon>
        <taxon>Agaricomycotina</taxon>
        <taxon>Agaricomycetes</taxon>
        <taxon>Agaricomycetidae</taxon>
        <taxon>Atheliales</taxon>
        <taxon>Atheliaceae</taxon>
        <taxon>Piloderma</taxon>
    </lineage>
</organism>
<reference evidence="1 2" key="1">
    <citation type="submission" date="2014-04" db="EMBL/GenBank/DDBJ databases">
        <authorList>
            <consortium name="DOE Joint Genome Institute"/>
            <person name="Kuo A."/>
            <person name="Tarkka M."/>
            <person name="Buscot F."/>
            <person name="Kohler A."/>
            <person name="Nagy L.G."/>
            <person name="Floudas D."/>
            <person name="Copeland A."/>
            <person name="Barry K.W."/>
            <person name="Cichocki N."/>
            <person name="Veneault-Fourrey C."/>
            <person name="LaButti K."/>
            <person name="Lindquist E.A."/>
            <person name="Lipzen A."/>
            <person name="Lundell T."/>
            <person name="Morin E."/>
            <person name="Murat C."/>
            <person name="Sun H."/>
            <person name="Tunlid A."/>
            <person name="Henrissat B."/>
            <person name="Grigoriev I.V."/>
            <person name="Hibbett D.S."/>
            <person name="Martin F."/>
            <person name="Nordberg H.P."/>
            <person name="Cantor M.N."/>
            <person name="Hua S.X."/>
        </authorList>
    </citation>
    <scope>NUCLEOTIDE SEQUENCE [LARGE SCALE GENOMIC DNA]</scope>
    <source>
        <strain evidence="1 2">F 1598</strain>
    </source>
</reference>
<dbReference type="EMBL" id="KN832971">
    <property type="protein sequence ID" value="KIM91690.1"/>
    <property type="molecule type" value="Genomic_DNA"/>
</dbReference>
<protein>
    <submittedName>
        <fullName evidence="1">Uncharacterized protein</fullName>
    </submittedName>
</protein>
<dbReference type="Proteomes" id="UP000054166">
    <property type="component" value="Unassembled WGS sequence"/>
</dbReference>